<dbReference type="PROSITE" id="PS01048">
    <property type="entry name" value="RIBOSOMAL_S6"/>
    <property type="match status" value="1"/>
</dbReference>
<comment type="caution">
    <text evidence="8">The sequence shown here is derived from an EMBL/GenBank/DDBJ whole genome shotgun (WGS) entry which is preliminary data.</text>
</comment>
<evidence type="ECO:0000313" key="9">
    <source>
        <dbReference type="Proteomes" id="UP000231081"/>
    </source>
</evidence>
<dbReference type="InterPro" id="IPR020814">
    <property type="entry name" value="Ribosomal_S6_plastid/chlpt"/>
</dbReference>
<evidence type="ECO:0000256" key="3">
    <source>
        <dbReference type="ARBA" id="ARBA00022884"/>
    </source>
</evidence>
<keyword evidence="3" id="KW-0694">RNA-binding</keyword>
<dbReference type="CDD" id="cd00473">
    <property type="entry name" value="bS6"/>
    <property type="match status" value="1"/>
</dbReference>
<keyword evidence="2" id="KW-0699">rRNA-binding</keyword>
<dbReference type="NCBIfam" id="TIGR00166">
    <property type="entry name" value="S6"/>
    <property type="match status" value="1"/>
</dbReference>
<dbReference type="SUPFAM" id="SSF54995">
    <property type="entry name" value="Ribosomal protein S6"/>
    <property type="match status" value="1"/>
</dbReference>
<dbReference type="InterPro" id="IPR035980">
    <property type="entry name" value="Ribosomal_bS6_sf"/>
</dbReference>
<keyword evidence="4 8" id="KW-0689">Ribosomal protein</keyword>
<sequence length="78" mass="8831">MSLYELTLVLKEGAKVSVPGKVKITKDWGVRDLAYPIKGVKRGAYIWQTVELEPDQVAGLDKDLRQNELVLRHLLISQ</sequence>
<dbReference type="InterPro" id="IPR014717">
    <property type="entry name" value="Transl_elong_EF1B/ribsomal_bS6"/>
</dbReference>
<evidence type="ECO:0000256" key="6">
    <source>
        <dbReference type="ARBA" id="ARBA00035294"/>
    </source>
</evidence>
<organism evidence="8 9">
    <name type="scientific">Candidatus Beckwithbacteria bacterium CG23_combo_of_CG06-09_8_20_14_all_47_9</name>
    <dbReference type="NCBI Taxonomy" id="1974498"/>
    <lineage>
        <taxon>Bacteria</taxon>
        <taxon>Candidatus Beckwithiibacteriota</taxon>
    </lineage>
</organism>
<dbReference type="Pfam" id="PF01250">
    <property type="entry name" value="Ribosomal_S6"/>
    <property type="match status" value="1"/>
</dbReference>
<keyword evidence="5" id="KW-0687">Ribonucleoprotein</keyword>
<gene>
    <name evidence="8" type="primary">rpsF</name>
    <name evidence="8" type="ORF">COX09_01470</name>
</gene>
<comment type="similarity">
    <text evidence="1">Belongs to the bacterial ribosomal protein bS6 family.</text>
</comment>
<evidence type="ECO:0000256" key="7">
    <source>
        <dbReference type="ARBA" id="ARBA00035520"/>
    </source>
</evidence>
<dbReference type="GO" id="GO:0006412">
    <property type="term" value="P:translation"/>
    <property type="evidence" value="ECO:0007669"/>
    <property type="project" value="InterPro"/>
</dbReference>
<dbReference type="GO" id="GO:0019843">
    <property type="term" value="F:rRNA binding"/>
    <property type="evidence" value="ECO:0007669"/>
    <property type="project" value="UniProtKB-KW"/>
</dbReference>
<dbReference type="InterPro" id="IPR020815">
    <property type="entry name" value="Ribosomal_bS6_CS"/>
</dbReference>
<dbReference type="EMBL" id="PCSQ01000041">
    <property type="protein sequence ID" value="PIP52467.1"/>
    <property type="molecule type" value="Genomic_DNA"/>
</dbReference>
<evidence type="ECO:0000256" key="1">
    <source>
        <dbReference type="ARBA" id="ARBA00009512"/>
    </source>
</evidence>
<evidence type="ECO:0000256" key="2">
    <source>
        <dbReference type="ARBA" id="ARBA00022730"/>
    </source>
</evidence>
<dbReference type="InterPro" id="IPR000529">
    <property type="entry name" value="Ribosomal_bS6"/>
</dbReference>
<evidence type="ECO:0000256" key="5">
    <source>
        <dbReference type="ARBA" id="ARBA00023274"/>
    </source>
</evidence>
<dbReference type="GO" id="GO:1990904">
    <property type="term" value="C:ribonucleoprotein complex"/>
    <property type="evidence" value="ECO:0007669"/>
    <property type="project" value="UniProtKB-KW"/>
</dbReference>
<reference evidence="8 9" key="1">
    <citation type="submission" date="2017-09" db="EMBL/GenBank/DDBJ databases">
        <title>Depth-based differentiation of microbial function through sediment-hosted aquifers and enrichment of novel symbionts in the deep terrestrial subsurface.</title>
        <authorList>
            <person name="Probst A.J."/>
            <person name="Ladd B."/>
            <person name="Jarett J.K."/>
            <person name="Geller-Mcgrath D.E."/>
            <person name="Sieber C.M."/>
            <person name="Emerson J.B."/>
            <person name="Anantharaman K."/>
            <person name="Thomas B.C."/>
            <person name="Malmstrom R."/>
            <person name="Stieglmeier M."/>
            <person name="Klingl A."/>
            <person name="Woyke T."/>
            <person name="Ryan C.M."/>
            <person name="Banfield J.F."/>
        </authorList>
    </citation>
    <scope>NUCLEOTIDE SEQUENCE [LARGE SCALE GENOMIC DNA]</scope>
    <source>
        <strain evidence="8">CG23_combo_of_CG06-09_8_20_14_all_47_9</strain>
    </source>
</reference>
<evidence type="ECO:0000313" key="8">
    <source>
        <dbReference type="EMBL" id="PIP52467.1"/>
    </source>
</evidence>
<dbReference type="GO" id="GO:0005840">
    <property type="term" value="C:ribosome"/>
    <property type="evidence" value="ECO:0007669"/>
    <property type="project" value="UniProtKB-KW"/>
</dbReference>
<dbReference type="Proteomes" id="UP000231081">
    <property type="component" value="Unassembled WGS sequence"/>
</dbReference>
<name>A0A2H0B474_9BACT</name>
<dbReference type="GO" id="GO:0003735">
    <property type="term" value="F:structural constituent of ribosome"/>
    <property type="evidence" value="ECO:0007669"/>
    <property type="project" value="InterPro"/>
</dbReference>
<proteinExistence type="inferred from homology"/>
<accession>A0A2H0B474</accession>
<dbReference type="Gene3D" id="3.30.70.60">
    <property type="match status" value="1"/>
</dbReference>
<evidence type="ECO:0000256" key="4">
    <source>
        <dbReference type="ARBA" id="ARBA00022980"/>
    </source>
</evidence>
<dbReference type="AlphaFoldDB" id="A0A2H0B474"/>
<protein>
    <recommendedName>
        <fullName evidence="6">Small ribosomal subunit protein bS6</fullName>
    </recommendedName>
    <alternativeName>
        <fullName evidence="7">30S ribosomal protein S6</fullName>
    </alternativeName>
</protein>